<evidence type="ECO:0000313" key="1">
    <source>
        <dbReference type="EMBL" id="CAD1480941.1"/>
    </source>
</evidence>
<keyword evidence="2" id="KW-1185">Reference proteome</keyword>
<dbReference type="Proteomes" id="UP000752696">
    <property type="component" value="Unassembled WGS sequence"/>
</dbReference>
<comment type="caution">
    <text evidence="1">The sequence shown here is derived from an EMBL/GenBank/DDBJ whole genome shotgun (WGS) entry which is preliminary data.</text>
</comment>
<sequence length="34" mass="3811">LFLGCKDSIEGIDATIINEQFDEFSRKVGILLIL</sequence>
<organism evidence="1 2">
    <name type="scientific">Heterotrigona itama</name>
    <dbReference type="NCBI Taxonomy" id="395501"/>
    <lineage>
        <taxon>Eukaryota</taxon>
        <taxon>Metazoa</taxon>
        <taxon>Ecdysozoa</taxon>
        <taxon>Arthropoda</taxon>
        <taxon>Hexapoda</taxon>
        <taxon>Insecta</taxon>
        <taxon>Pterygota</taxon>
        <taxon>Neoptera</taxon>
        <taxon>Endopterygota</taxon>
        <taxon>Hymenoptera</taxon>
        <taxon>Apocrita</taxon>
        <taxon>Aculeata</taxon>
        <taxon>Apoidea</taxon>
        <taxon>Anthophila</taxon>
        <taxon>Apidae</taxon>
        <taxon>Heterotrigona</taxon>
    </lineage>
</organism>
<feature type="non-terminal residue" evidence="1">
    <location>
        <position position="1"/>
    </location>
</feature>
<protein>
    <submittedName>
        <fullName evidence="1">Uncharacterized protein</fullName>
    </submittedName>
</protein>
<dbReference type="EMBL" id="CAJDYZ010013184">
    <property type="protein sequence ID" value="CAD1480941.1"/>
    <property type="molecule type" value="Genomic_DNA"/>
</dbReference>
<evidence type="ECO:0000313" key="2">
    <source>
        <dbReference type="Proteomes" id="UP000752696"/>
    </source>
</evidence>
<dbReference type="AlphaFoldDB" id="A0A6V7HIZ2"/>
<feature type="non-terminal residue" evidence="1">
    <location>
        <position position="34"/>
    </location>
</feature>
<accession>A0A6V7HIZ2</accession>
<name>A0A6V7HIZ2_9HYME</name>
<dbReference type="OrthoDB" id="10591154at2759"/>
<gene>
    <name evidence="1" type="ORF">MHI_LOCUS972211</name>
</gene>
<proteinExistence type="predicted"/>
<reference evidence="1" key="1">
    <citation type="submission" date="2020-07" db="EMBL/GenBank/DDBJ databases">
        <authorList>
            <person name="Nazaruddin N."/>
        </authorList>
    </citation>
    <scope>NUCLEOTIDE SEQUENCE</scope>
</reference>